<dbReference type="Gene3D" id="3.90.70.10">
    <property type="entry name" value="Cysteine proteinases"/>
    <property type="match status" value="1"/>
</dbReference>
<dbReference type="InterPro" id="IPR039417">
    <property type="entry name" value="Peptidase_C1A_papain-like"/>
</dbReference>
<keyword evidence="2" id="KW-0865">Zymogen</keyword>
<dbReference type="SMART" id="SM00848">
    <property type="entry name" value="Inhibitor_I29"/>
    <property type="match status" value="1"/>
</dbReference>
<feature type="domain" description="Peptidase C1A papain C-terminal" evidence="4">
    <location>
        <begin position="217"/>
        <end position="437"/>
    </location>
</feature>
<dbReference type="FunFam" id="3.90.70.10:FF:000039">
    <property type="entry name" value="Cysteine proteinase 2, putative"/>
    <property type="match status" value="1"/>
</dbReference>
<keyword evidence="3" id="KW-1015">Disulfide bond</keyword>
<dbReference type="CDD" id="cd02248">
    <property type="entry name" value="Peptidase_C1A"/>
    <property type="match status" value="1"/>
</dbReference>
<dbReference type="InterPro" id="IPR013128">
    <property type="entry name" value="Peptidase_C1A"/>
</dbReference>
<dbReference type="InterPro" id="IPR013201">
    <property type="entry name" value="Prot_inhib_I29"/>
</dbReference>
<evidence type="ECO:0000259" key="5">
    <source>
        <dbReference type="SMART" id="SM00848"/>
    </source>
</evidence>
<dbReference type="Pfam" id="PF00112">
    <property type="entry name" value="Peptidase_C1"/>
    <property type="match status" value="1"/>
</dbReference>
<dbReference type="PRINTS" id="PR00705">
    <property type="entry name" value="PAPAIN"/>
</dbReference>
<dbReference type="SMART" id="SM00645">
    <property type="entry name" value="Pept_C1"/>
    <property type="match status" value="1"/>
</dbReference>
<organism evidence="6">
    <name type="scientific">Tupanvirus soda lake</name>
    <dbReference type="NCBI Taxonomy" id="2126985"/>
    <lineage>
        <taxon>Viruses</taxon>
        <taxon>Varidnaviria</taxon>
        <taxon>Bamfordvirae</taxon>
        <taxon>Nucleocytoviricota</taxon>
        <taxon>Megaviricetes</taxon>
        <taxon>Imitervirales</taxon>
        <taxon>Mimiviridae</taxon>
        <taxon>Megamimivirinae</taxon>
        <taxon>Tupanvirus</taxon>
        <taxon>Tupanvirus salinum</taxon>
    </lineage>
</organism>
<dbReference type="EMBL" id="KY523104">
    <property type="protein sequence ID" value="QKU34770.1"/>
    <property type="molecule type" value="Genomic_DNA"/>
</dbReference>
<evidence type="ECO:0000256" key="1">
    <source>
        <dbReference type="ARBA" id="ARBA00008455"/>
    </source>
</evidence>
<dbReference type="InterPro" id="IPR038765">
    <property type="entry name" value="Papain-like_cys_pep_sf"/>
</dbReference>
<dbReference type="KEGG" id="vg:80518179"/>
<reference evidence="6" key="2">
    <citation type="journal article" date="2018" name="Nat. Commun.">
        <title>Tailed giant Tupanvirus possesses the most complete translational apparatus of the known virosphere.</title>
        <authorList>
            <person name="Abrahao J."/>
            <person name="Silva L."/>
            <person name="Silva L.S."/>
            <person name="Khalil J.Y.B."/>
            <person name="Rodrigues R."/>
            <person name="Arantes T."/>
            <person name="Assis F."/>
            <person name="Boratto P."/>
            <person name="Andrade M."/>
            <person name="Kroon E.G."/>
            <person name="Ribeiro B."/>
            <person name="Bergier I."/>
            <person name="Seligmann H."/>
            <person name="Ghigo E."/>
            <person name="Colson P."/>
            <person name="Levasseur A."/>
            <person name="Kroemer G."/>
            <person name="Raoult D."/>
            <person name="La Scola B."/>
        </authorList>
    </citation>
    <scope>NUCLEOTIDE SEQUENCE [LARGE SCALE GENOMIC DNA]</scope>
    <source>
        <strain evidence="6">Soda lake</strain>
    </source>
</reference>
<dbReference type="RefSeq" id="YP_010781415.1">
    <property type="nucleotide sequence ID" value="NC_075039.1"/>
</dbReference>
<dbReference type="InterPro" id="IPR000668">
    <property type="entry name" value="Peptidase_C1A_C"/>
</dbReference>
<evidence type="ECO:0000259" key="4">
    <source>
        <dbReference type="SMART" id="SM00645"/>
    </source>
</evidence>
<dbReference type="InterPro" id="IPR025660">
    <property type="entry name" value="Pept_his_AS"/>
</dbReference>
<comment type="similarity">
    <text evidence="1">Belongs to the peptidase C1 family.</text>
</comment>
<dbReference type="InterPro" id="IPR000169">
    <property type="entry name" value="Pept_cys_AS"/>
</dbReference>
<dbReference type="PROSITE" id="PS00139">
    <property type="entry name" value="THIOL_PROTEASE_CYS"/>
    <property type="match status" value="1"/>
</dbReference>
<feature type="domain" description="Cathepsin propeptide inhibitor" evidence="5">
    <location>
        <begin position="137"/>
        <end position="192"/>
    </location>
</feature>
<protein>
    <submittedName>
        <fullName evidence="6">Uncharacterized protein</fullName>
    </submittedName>
</protein>
<accession>A0A6N1NKB7</accession>
<dbReference type="PROSITE" id="PS00639">
    <property type="entry name" value="THIOL_PROTEASE_HIS"/>
    <property type="match status" value="1"/>
</dbReference>
<reference evidence="6" key="1">
    <citation type="submission" date="2017-01" db="EMBL/GenBank/DDBJ databases">
        <authorList>
            <person name="Assis F.L."/>
            <person name="Abrahao J.S."/>
            <person name="Silva L."/>
            <person name="Khalil J.B."/>
            <person name="Rodrigues R."/>
            <person name="Silva L.S."/>
            <person name="Arantes T."/>
            <person name="Boratto P."/>
            <person name="Andrade M."/>
            <person name="Kroon E.G."/>
            <person name="Ribeiro B."/>
            <person name="Bergier I."/>
            <person name="Seligmann H."/>
            <person name="Ghigo E."/>
            <person name="Colson P."/>
            <person name="Levasseur A."/>
            <person name="Raoult D."/>
            <person name="Scola B.L."/>
        </authorList>
    </citation>
    <scope>NUCLEOTIDE SEQUENCE</scope>
    <source>
        <strain evidence="6">Soda lake</strain>
    </source>
</reference>
<dbReference type="GO" id="GO:0008234">
    <property type="term" value="F:cysteine-type peptidase activity"/>
    <property type="evidence" value="ECO:0007669"/>
    <property type="project" value="InterPro"/>
</dbReference>
<evidence type="ECO:0000313" key="6">
    <source>
        <dbReference type="EMBL" id="QKU34770.1"/>
    </source>
</evidence>
<evidence type="ECO:0000256" key="3">
    <source>
        <dbReference type="ARBA" id="ARBA00023157"/>
    </source>
</evidence>
<dbReference type="GO" id="GO:0006508">
    <property type="term" value="P:proteolysis"/>
    <property type="evidence" value="ECO:0007669"/>
    <property type="project" value="InterPro"/>
</dbReference>
<proteinExistence type="inferred from homology"/>
<evidence type="ECO:0000256" key="2">
    <source>
        <dbReference type="ARBA" id="ARBA00023145"/>
    </source>
</evidence>
<dbReference type="GeneID" id="80518179"/>
<dbReference type="SUPFAM" id="SSF54001">
    <property type="entry name" value="Cysteine proteinases"/>
    <property type="match status" value="1"/>
</dbReference>
<dbReference type="PANTHER" id="PTHR12411">
    <property type="entry name" value="CYSTEINE PROTEASE FAMILY C1-RELATED"/>
    <property type="match status" value="1"/>
</dbReference>
<dbReference type="Pfam" id="PF08246">
    <property type="entry name" value="Inhibitor_I29"/>
    <property type="match status" value="1"/>
</dbReference>
<name>A0A6N1NKB7_9VIRU</name>
<sequence length="438" mass="49201">MRTVCLFLILFALSFVSARSFSDEITEDYVKVTLHIQDETQFVTVSVSHSTEDSAFVFDFKTNGFSLNLELDESHLDNFAELISPALKEYSTEIEEIIKSGEYQPILDLIDQQDIAFVRIETSTLNEIFKIHEVLNYGKYLEAFDKSYSFEETIYRMRVFASNLEYIRQHNNEDHSYKLGLTRFTDWTNCEFAFYVRNPAGFNISDCTNATTSNESYTNAIDWRKKGAVTAVKNQGDCGSCWAFSTTGALEGYVAINTGVLTSLSEQELVDCSDSFDNAGCWGGLMDQAFRYVIDNDGLCSESAYPYAAVDQRCHSGSCKRVKNTDIKNCYNVPANDEYTLGWYAARQPISVAIQADSNSFQHYVSGVYDDQACYNGELDHGVLVVGFNDTASTPYYIVKNSWGDSWGDHGYIYIARNPNGTGPGICGITLYPSYPSN</sequence>